<proteinExistence type="predicted"/>
<evidence type="ECO:0000259" key="1">
    <source>
        <dbReference type="PROSITE" id="PS50983"/>
    </source>
</evidence>
<evidence type="ECO:0000313" key="2">
    <source>
        <dbReference type="EMBL" id="HGT82321.1"/>
    </source>
</evidence>
<comment type="caution">
    <text evidence="2">The sequence shown here is derived from an EMBL/GenBank/DDBJ whole genome shotgun (WGS) entry which is preliminary data.</text>
</comment>
<dbReference type="InterPro" id="IPR002491">
    <property type="entry name" value="ABC_transptr_periplasmic_BD"/>
</dbReference>
<organism evidence="2">
    <name type="scientific">Archaeoglobus fulgidus</name>
    <dbReference type="NCBI Taxonomy" id="2234"/>
    <lineage>
        <taxon>Archaea</taxon>
        <taxon>Methanobacteriati</taxon>
        <taxon>Methanobacteriota</taxon>
        <taxon>Archaeoglobi</taxon>
        <taxon>Archaeoglobales</taxon>
        <taxon>Archaeoglobaceae</taxon>
        <taxon>Archaeoglobus</taxon>
    </lineage>
</organism>
<dbReference type="Pfam" id="PF01497">
    <property type="entry name" value="Peripla_BP_2"/>
    <property type="match status" value="1"/>
</dbReference>
<accession>A0A7J3M0A2</accession>
<dbReference type="PROSITE" id="PS51257">
    <property type="entry name" value="PROKAR_LIPOPROTEIN"/>
    <property type="match status" value="1"/>
</dbReference>
<sequence length="366" mass="41076">MKKLLFLSLILICSLMFGCVQQSQEQGVEGKLKITDPAGRSVEVPKNVSKVVAIGPGALRLVVYLQAVDKVVGVENAEKSWEVYTRPYRLANPQLSELPTIGVGGPDDPQPNVEEIMKLKPDVIFATVNARYADNLQEKTGIPVIVVDYGTLGNFRTTQLFESIRVMGKVLGKEKRAEEVIAFIESVVKDLESRTKNAEKPNKIYVGALGFKGQHGITSTTCRFPPFEVNNITSENIACKVNMTAHVFIDKEFLLKEQPEFIFLDLGNLFLVKEDYTKDRSFYQSLNAFKNGKVYGIYSFNFYNTNVEQALVDSYWVGKVLYPEKFAEVDIKKKANEIYEFFVGKPVYEQISAKYGELGAIDVGSW</sequence>
<dbReference type="PANTHER" id="PTHR30535:SF34">
    <property type="entry name" value="MOLYBDATE-BINDING PROTEIN MOLA"/>
    <property type="match status" value="1"/>
</dbReference>
<dbReference type="Gene3D" id="3.40.50.1980">
    <property type="entry name" value="Nitrogenase molybdenum iron protein domain"/>
    <property type="match status" value="2"/>
</dbReference>
<dbReference type="EMBL" id="DSYZ01000024">
    <property type="protein sequence ID" value="HGT82321.1"/>
    <property type="molecule type" value="Genomic_DNA"/>
</dbReference>
<protein>
    <submittedName>
        <fullName evidence="2">Iron ABC transporter substrate-binding protein</fullName>
    </submittedName>
</protein>
<name>A0A7J3M0A2_ARCFL</name>
<dbReference type="InterPro" id="IPR050902">
    <property type="entry name" value="ABC_Transporter_SBP"/>
</dbReference>
<reference evidence="2" key="1">
    <citation type="journal article" date="2020" name="mSystems">
        <title>Genome- and Community-Level Interaction Insights into Carbon Utilization and Element Cycling Functions of Hydrothermarchaeota in Hydrothermal Sediment.</title>
        <authorList>
            <person name="Zhou Z."/>
            <person name="Liu Y."/>
            <person name="Xu W."/>
            <person name="Pan J."/>
            <person name="Luo Z.H."/>
            <person name="Li M."/>
        </authorList>
    </citation>
    <scope>NUCLEOTIDE SEQUENCE [LARGE SCALE GENOMIC DNA]</scope>
    <source>
        <strain evidence="2">SpSt-587</strain>
    </source>
</reference>
<dbReference type="PANTHER" id="PTHR30535">
    <property type="entry name" value="VITAMIN B12-BINDING PROTEIN"/>
    <property type="match status" value="1"/>
</dbReference>
<dbReference type="AlphaFoldDB" id="A0A7J3M0A2"/>
<dbReference type="PROSITE" id="PS50983">
    <property type="entry name" value="FE_B12_PBP"/>
    <property type="match status" value="1"/>
</dbReference>
<feature type="domain" description="Fe/B12 periplasmic-binding" evidence="1">
    <location>
        <begin position="50"/>
        <end position="325"/>
    </location>
</feature>
<dbReference type="CDD" id="cd01147">
    <property type="entry name" value="HemV-2"/>
    <property type="match status" value="1"/>
</dbReference>
<gene>
    <name evidence="2" type="ORF">ENT52_01120</name>
</gene>
<dbReference type="SUPFAM" id="SSF53807">
    <property type="entry name" value="Helical backbone' metal receptor"/>
    <property type="match status" value="1"/>
</dbReference>